<protein>
    <submittedName>
        <fullName evidence="4">Efflux RND transporter periplasmic adaptor subunit</fullName>
    </submittedName>
</protein>
<gene>
    <name evidence="4" type="ORF">JIN87_18300</name>
</gene>
<dbReference type="RefSeq" id="WP_200357054.1">
    <property type="nucleotide sequence ID" value="NZ_JAENIL010000036.1"/>
</dbReference>
<comment type="caution">
    <text evidence="4">The sequence shown here is derived from an EMBL/GenBank/DDBJ whole genome shotgun (WGS) entry which is preliminary data.</text>
</comment>
<feature type="domain" description="Multidrug resistance protein MdtA-like barrel-sandwich hybrid" evidence="3">
    <location>
        <begin position="74"/>
        <end position="212"/>
    </location>
</feature>
<keyword evidence="2" id="KW-0472">Membrane</keyword>
<sequence>MKNTKLIINLIGAPVLLVVMVALAVLMVKGRKAPPTFPKKEVVISVVVNEASPQTVTPVVQTFGTTQSYYSTLVSSQVGGEIIEMSPDFEVGNSLAKGDWLVKINPADFEANLASRRAALANAITALAEEETRSLLAKEDWLSAGKALSQATDLTLRKPQLAAAKAAVQSAKSAVAQAELDLERTTIVAPFDAIVDKRTASLGDVVSRGAGLGSILARERIQVRVPITPSQAARLRLPHFGENNDPLSATLTSPTIPNAEWEASIGRVEPLIDPRNQSVYLVGDIEDPFENQRAFLPVGAFVNVSISAEPINEVFTFREAAVVEDAFVWVVSPDSTLAKQEIDIVFTQEGQILAKIESPKFPFPLQALELPLASLKEGQKVKAIHTDSN</sequence>
<dbReference type="Gene3D" id="2.40.30.170">
    <property type="match status" value="1"/>
</dbReference>
<dbReference type="Pfam" id="PF25917">
    <property type="entry name" value="BSH_RND"/>
    <property type="match status" value="1"/>
</dbReference>
<dbReference type="PANTHER" id="PTHR30469:SF12">
    <property type="entry name" value="MULTIDRUG RESISTANCE PROTEIN MDTA"/>
    <property type="match status" value="1"/>
</dbReference>
<evidence type="ECO:0000313" key="4">
    <source>
        <dbReference type="EMBL" id="MBK1878840.1"/>
    </source>
</evidence>
<dbReference type="Proteomes" id="UP000617628">
    <property type="component" value="Unassembled WGS sequence"/>
</dbReference>
<keyword evidence="5" id="KW-1185">Reference proteome</keyword>
<evidence type="ECO:0000259" key="3">
    <source>
        <dbReference type="Pfam" id="PF25917"/>
    </source>
</evidence>
<dbReference type="GO" id="GO:1990281">
    <property type="term" value="C:efflux pump complex"/>
    <property type="evidence" value="ECO:0007669"/>
    <property type="project" value="TreeGrafter"/>
</dbReference>
<accession>A0A934VSB7</accession>
<keyword evidence="2" id="KW-0812">Transmembrane</keyword>
<name>A0A934VSB7_9BACT</name>
<dbReference type="Gene3D" id="2.40.50.100">
    <property type="match status" value="1"/>
</dbReference>
<organism evidence="4 5">
    <name type="scientific">Pelagicoccus mobilis</name>
    <dbReference type="NCBI Taxonomy" id="415221"/>
    <lineage>
        <taxon>Bacteria</taxon>
        <taxon>Pseudomonadati</taxon>
        <taxon>Verrucomicrobiota</taxon>
        <taxon>Opitutia</taxon>
        <taxon>Puniceicoccales</taxon>
        <taxon>Pelagicoccaceae</taxon>
        <taxon>Pelagicoccus</taxon>
    </lineage>
</organism>
<proteinExistence type="inferred from homology"/>
<dbReference type="AlphaFoldDB" id="A0A934VSB7"/>
<evidence type="ECO:0000313" key="5">
    <source>
        <dbReference type="Proteomes" id="UP000617628"/>
    </source>
</evidence>
<dbReference type="EMBL" id="JAENIL010000036">
    <property type="protein sequence ID" value="MBK1878840.1"/>
    <property type="molecule type" value="Genomic_DNA"/>
</dbReference>
<comment type="similarity">
    <text evidence="1">Belongs to the membrane fusion protein (MFP) (TC 8.A.1) family.</text>
</comment>
<dbReference type="SUPFAM" id="SSF111369">
    <property type="entry name" value="HlyD-like secretion proteins"/>
    <property type="match status" value="1"/>
</dbReference>
<dbReference type="PANTHER" id="PTHR30469">
    <property type="entry name" value="MULTIDRUG RESISTANCE PROTEIN MDTA"/>
    <property type="match status" value="1"/>
</dbReference>
<feature type="transmembrane region" description="Helical" evidence="2">
    <location>
        <begin position="6"/>
        <end position="28"/>
    </location>
</feature>
<dbReference type="NCBIfam" id="TIGR01730">
    <property type="entry name" value="RND_mfp"/>
    <property type="match status" value="1"/>
</dbReference>
<evidence type="ECO:0000256" key="2">
    <source>
        <dbReference type="SAM" id="Phobius"/>
    </source>
</evidence>
<reference evidence="4" key="1">
    <citation type="submission" date="2021-01" db="EMBL/GenBank/DDBJ databases">
        <title>Modified the classification status of verrucomicrobia.</title>
        <authorList>
            <person name="Feng X."/>
        </authorList>
    </citation>
    <scope>NUCLEOTIDE SEQUENCE</scope>
    <source>
        <strain evidence="4">KCTC 13126</strain>
    </source>
</reference>
<evidence type="ECO:0000256" key="1">
    <source>
        <dbReference type="ARBA" id="ARBA00009477"/>
    </source>
</evidence>
<dbReference type="Gene3D" id="1.10.287.470">
    <property type="entry name" value="Helix hairpin bin"/>
    <property type="match status" value="1"/>
</dbReference>
<keyword evidence="2" id="KW-1133">Transmembrane helix</keyword>
<dbReference type="InterPro" id="IPR058625">
    <property type="entry name" value="MdtA-like_BSH"/>
</dbReference>
<dbReference type="GO" id="GO:0015562">
    <property type="term" value="F:efflux transmembrane transporter activity"/>
    <property type="evidence" value="ECO:0007669"/>
    <property type="project" value="TreeGrafter"/>
</dbReference>
<dbReference type="InterPro" id="IPR006143">
    <property type="entry name" value="RND_pump_MFP"/>
</dbReference>